<sequence>MSWDIWIQRFNRVYLSVEEIPGEEICVALGTRAEVQTAISSAFCGTDWSDPCWGVYESPAGSIEFNLGAVEPNDGFMLHVRASEEIVAPIAALCRANSWQALDISTGAFSEQSADPAAGLHSWTAYRNQTLDQAYRHGSCLPDGTNVRSWPKAVGSWPRTRGKPLQPLAGPSSAPKSRQTPHQPVKRL</sequence>
<organism evidence="2">
    <name type="scientific">Lysobacter firmicutimachus</name>
    <dbReference type="NCBI Taxonomy" id="1792846"/>
    <lineage>
        <taxon>Bacteria</taxon>
        <taxon>Pseudomonadati</taxon>
        <taxon>Pseudomonadota</taxon>
        <taxon>Gammaproteobacteria</taxon>
        <taxon>Lysobacterales</taxon>
        <taxon>Lysobacteraceae</taxon>
        <taxon>Lysobacter</taxon>
    </lineage>
</organism>
<dbReference type="RefSeq" id="WP_363800082.1">
    <property type="nucleotide sequence ID" value="NZ_CP159925.1"/>
</dbReference>
<protein>
    <submittedName>
        <fullName evidence="2">Uncharacterized protein</fullName>
    </submittedName>
</protein>
<feature type="region of interest" description="Disordered" evidence="1">
    <location>
        <begin position="151"/>
        <end position="188"/>
    </location>
</feature>
<dbReference type="AlphaFoldDB" id="A0AAU8MYQ3"/>
<evidence type="ECO:0000313" key="2">
    <source>
        <dbReference type="EMBL" id="XCO76836.1"/>
    </source>
</evidence>
<proteinExistence type="predicted"/>
<gene>
    <name evidence="2" type="ORF">ABU614_08640</name>
</gene>
<name>A0AAU8MYQ3_9GAMM</name>
<accession>A0AAU8MYQ3</accession>
<dbReference type="EMBL" id="CP159925">
    <property type="protein sequence ID" value="XCO76836.1"/>
    <property type="molecule type" value="Genomic_DNA"/>
</dbReference>
<evidence type="ECO:0000256" key="1">
    <source>
        <dbReference type="SAM" id="MobiDB-lite"/>
    </source>
</evidence>
<reference evidence="2" key="1">
    <citation type="submission" date="2024-06" db="EMBL/GenBank/DDBJ databases">
        <authorList>
            <person name="Li S."/>
        </authorList>
    </citation>
    <scope>NUCLEOTIDE SEQUENCE</scope>
    <source>
        <strain evidence="2">SR10</strain>
    </source>
</reference>